<dbReference type="PROSITE" id="PS50109">
    <property type="entry name" value="HIS_KIN"/>
    <property type="match status" value="1"/>
</dbReference>
<evidence type="ECO:0000256" key="5">
    <source>
        <dbReference type="ARBA" id="ARBA00022679"/>
    </source>
</evidence>
<dbReference type="EC" id="2.7.13.3" evidence="3"/>
<evidence type="ECO:0000256" key="2">
    <source>
        <dbReference type="ARBA" id="ARBA00004370"/>
    </source>
</evidence>
<dbReference type="InterPro" id="IPR050428">
    <property type="entry name" value="TCS_sensor_his_kinase"/>
</dbReference>
<dbReference type="AlphaFoldDB" id="A0A3S2V4N9"/>
<evidence type="ECO:0000259" key="11">
    <source>
        <dbReference type="PROSITE" id="PS50109"/>
    </source>
</evidence>
<dbReference type="OrthoDB" id="913606at2"/>
<dbReference type="SUPFAM" id="SSF55874">
    <property type="entry name" value="ATPase domain of HSP90 chaperone/DNA topoisomerase II/histidine kinase"/>
    <property type="match status" value="1"/>
</dbReference>
<dbReference type="PRINTS" id="PR00344">
    <property type="entry name" value="BCTRLSENSOR"/>
</dbReference>
<evidence type="ECO:0000256" key="10">
    <source>
        <dbReference type="SAM" id="Phobius"/>
    </source>
</evidence>
<dbReference type="InterPro" id="IPR003661">
    <property type="entry name" value="HisK_dim/P_dom"/>
</dbReference>
<evidence type="ECO:0000256" key="6">
    <source>
        <dbReference type="ARBA" id="ARBA00022692"/>
    </source>
</evidence>
<dbReference type="RefSeq" id="WP_127711422.1">
    <property type="nucleotide sequence ID" value="NZ_SACO01000016.1"/>
</dbReference>
<dbReference type="SMART" id="SM00387">
    <property type="entry name" value="HATPase_c"/>
    <property type="match status" value="1"/>
</dbReference>
<evidence type="ECO:0000256" key="7">
    <source>
        <dbReference type="ARBA" id="ARBA00022777"/>
    </source>
</evidence>
<dbReference type="Gene3D" id="3.30.565.10">
    <property type="entry name" value="Histidine kinase-like ATPase, C-terminal domain"/>
    <property type="match status" value="1"/>
</dbReference>
<evidence type="ECO:0000313" key="12">
    <source>
        <dbReference type="EMBL" id="RVU03355.1"/>
    </source>
</evidence>
<dbReference type="GO" id="GO:0000155">
    <property type="term" value="F:phosphorelay sensor kinase activity"/>
    <property type="evidence" value="ECO:0007669"/>
    <property type="project" value="InterPro"/>
</dbReference>
<dbReference type="EMBL" id="SACO01000016">
    <property type="protein sequence ID" value="RVU03355.1"/>
    <property type="molecule type" value="Genomic_DNA"/>
</dbReference>
<evidence type="ECO:0000256" key="9">
    <source>
        <dbReference type="ARBA" id="ARBA00023136"/>
    </source>
</evidence>
<comment type="caution">
    <text evidence="12">The sequence shown here is derived from an EMBL/GenBank/DDBJ whole genome shotgun (WGS) entry which is preliminary data.</text>
</comment>
<sequence>MPINRRWKAGAWPRSLRGHLTLVVMVPLTALVITFAAITCWMIESSITDTSDRILIGSTRLISRAVNHDEVIRAHLLPLAVALLQRRTAPVTHYSIYDGPRLIAGRADLLPPPDYTADGRRIGPLHDSPHFAPTPHEPHLTRGYVDPNDAEGVEQAAYLRNGMLEGKAVRIATELRRLQANGHLVAVQVAEFDDDRYASERIYFQRVASAGVLITLFSLFLFYSALAWGLRHFAALTNQIAAEQSNPLHFRLLPDGNGPREAQMIARAYNALMTRAESAVVSLRQFTSNASHQLRTPLAVLRVHLDVLETYGAASPQGKMALDDIAASVDTLERLLQQLLVLARLDERSGSIKGRFDPALVASDVIAARLPALQKADVCISFEESTPLFAPAQGDAALAAEMMGNLLDNAVAYNRPGGKVVFRLMAMPNMARVEIEDDGPGIPAAEREKVWQRFYRSAGQTGNEDGCGLGLPIVRAIADAIGAKVTLREGQGGHGTCAVIDFALVTGDEASLWPANSSKLGGKTAA</sequence>
<dbReference type="InterPro" id="IPR036097">
    <property type="entry name" value="HisK_dim/P_sf"/>
</dbReference>
<evidence type="ECO:0000256" key="3">
    <source>
        <dbReference type="ARBA" id="ARBA00012438"/>
    </source>
</evidence>
<dbReference type="PANTHER" id="PTHR45436">
    <property type="entry name" value="SENSOR HISTIDINE KINASE YKOH"/>
    <property type="match status" value="1"/>
</dbReference>
<comment type="subcellular location">
    <subcellularLocation>
        <location evidence="2">Membrane</location>
    </subcellularLocation>
</comment>
<dbReference type="PANTHER" id="PTHR45436:SF5">
    <property type="entry name" value="SENSOR HISTIDINE KINASE TRCS"/>
    <property type="match status" value="1"/>
</dbReference>
<reference evidence="12 13" key="1">
    <citation type="submission" date="2019-01" db="EMBL/GenBank/DDBJ databases">
        <authorList>
            <person name="Chen W.-M."/>
        </authorList>
    </citation>
    <scope>NUCLEOTIDE SEQUENCE [LARGE SCALE GENOMIC DNA]</scope>
    <source>
        <strain evidence="12 13">FSY-9</strain>
    </source>
</reference>
<keyword evidence="4" id="KW-0597">Phosphoprotein</keyword>
<keyword evidence="9 10" id="KW-0472">Membrane</keyword>
<dbReference type="CDD" id="cd00082">
    <property type="entry name" value="HisKA"/>
    <property type="match status" value="1"/>
</dbReference>
<evidence type="ECO:0000256" key="1">
    <source>
        <dbReference type="ARBA" id="ARBA00000085"/>
    </source>
</evidence>
<feature type="transmembrane region" description="Helical" evidence="10">
    <location>
        <begin position="20"/>
        <end position="43"/>
    </location>
</feature>
<dbReference type="Pfam" id="PF02518">
    <property type="entry name" value="HATPase_c"/>
    <property type="match status" value="1"/>
</dbReference>
<organism evidence="12 13">
    <name type="scientific">Novosphingobium umbonatum</name>
    <dbReference type="NCBI Taxonomy" id="1908524"/>
    <lineage>
        <taxon>Bacteria</taxon>
        <taxon>Pseudomonadati</taxon>
        <taxon>Pseudomonadota</taxon>
        <taxon>Alphaproteobacteria</taxon>
        <taxon>Sphingomonadales</taxon>
        <taxon>Sphingomonadaceae</taxon>
        <taxon>Novosphingobium</taxon>
    </lineage>
</organism>
<keyword evidence="7 12" id="KW-0418">Kinase</keyword>
<evidence type="ECO:0000256" key="4">
    <source>
        <dbReference type="ARBA" id="ARBA00022553"/>
    </source>
</evidence>
<keyword evidence="13" id="KW-1185">Reference proteome</keyword>
<feature type="transmembrane region" description="Helical" evidence="10">
    <location>
        <begin position="207"/>
        <end position="230"/>
    </location>
</feature>
<keyword evidence="8 10" id="KW-1133">Transmembrane helix</keyword>
<dbReference type="Proteomes" id="UP000282837">
    <property type="component" value="Unassembled WGS sequence"/>
</dbReference>
<dbReference type="InterPro" id="IPR013727">
    <property type="entry name" value="2CSK_N"/>
</dbReference>
<keyword evidence="5" id="KW-0808">Transferase</keyword>
<dbReference type="SUPFAM" id="SSF47384">
    <property type="entry name" value="Homodimeric domain of signal transducing histidine kinase"/>
    <property type="match status" value="1"/>
</dbReference>
<dbReference type="InterPro" id="IPR005467">
    <property type="entry name" value="His_kinase_dom"/>
</dbReference>
<dbReference type="SMART" id="SM00388">
    <property type="entry name" value="HisKA"/>
    <property type="match status" value="1"/>
</dbReference>
<evidence type="ECO:0000256" key="8">
    <source>
        <dbReference type="ARBA" id="ARBA00022989"/>
    </source>
</evidence>
<protein>
    <recommendedName>
        <fullName evidence="3">histidine kinase</fullName>
        <ecNumber evidence="3">2.7.13.3</ecNumber>
    </recommendedName>
</protein>
<dbReference type="InterPro" id="IPR036890">
    <property type="entry name" value="HATPase_C_sf"/>
</dbReference>
<dbReference type="Pfam" id="PF08521">
    <property type="entry name" value="2CSK_N"/>
    <property type="match status" value="1"/>
</dbReference>
<dbReference type="Gene3D" id="1.10.287.130">
    <property type="match status" value="1"/>
</dbReference>
<dbReference type="Pfam" id="PF00512">
    <property type="entry name" value="HisKA"/>
    <property type="match status" value="1"/>
</dbReference>
<dbReference type="CDD" id="cd00075">
    <property type="entry name" value="HATPase"/>
    <property type="match status" value="1"/>
</dbReference>
<comment type="catalytic activity">
    <reaction evidence="1">
        <text>ATP + protein L-histidine = ADP + protein N-phospho-L-histidine.</text>
        <dbReference type="EC" id="2.7.13.3"/>
    </reaction>
</comment>
<evidence type="ECO:0000313" key="13">
    <source>
        <dbReference type="Proteomes" id="UP000282837"/>
    </source>
</evidence>
<dbReference type="InterPro" id="IPR004358">
    <property type="entry name" value="Sig_transdc_His_kin-like_C"/>
</dbReference>
<dbReference type="InterPro" id="IPR003594">
    <property type="entry name" value="HATPase_dom"/>
</dbReference>
<keyword evidence="6 10" id="KW-0812">Transmembrane</keyword>
<accession>A0A3S2V4N9</accession>
<feature type="domain" description="Histidine kinase" evidence="11">
    <location>
        <begin position="289"/>
        <end position="506"/>
    </location>
</feature>
<proteinExistence type="predicted"/>
<dbReference type="GO" id="GO:0016020">
    <property type="term" value="C:membrane"/>
    <property type="evidence" value="ECO:0007669"/>
    <property type="project" value="UniProtKB-SubCell"/>
</dbReference>
<name>A0A3S2V4N9_9SPHN</name>
<gene>
    <name evidence="12" type="ORF">EOE18_16170</name>
</gene>